<dbReference type="Proteomes" id="UP000216164">
    <property type="component" value="Unassembled WGS sequence"/>
</dbReference>
<reference evidence="2 3" key="1">
    <citation type="submission" date="2017-04" db="EMBL/GenBank/DDBJ databases">
        <title>Genome Announcement: Closed genomes of Ralstonia solanacearum strains K60, UW551, and UW700.</title>
        <authorList>
            <person name="Hayes M."/>
            <person name="Macintyre A.M."/>
            <person name="Allen C."/>
        </authorList>
    </citation>
    <scope>NUCLEOTIDE SEQUENCE [LARGE SCALE GENOMIC DNA]</scope>
    <source>
        <strain evidence="2 3">UW25</strain>
    </source>
</reference>
<evidence type="ECO:0000313" key="3">
    <source>
        <dbReference type="Proteomes" id="UP000216164"/>
    </source>
</evidence>
<name>A0AAP7ZM68_RALSL</name>
<sequence length="159" mass="17586">MNTSDSEILLKAEDALNSGNTRKAIKLLRPLIEKSDPAALFLYAHFSIPASETEVEFDERRIGILRSLNDLGYAPGVYELGICYEIGDLVERDQILSSALYKKAAELGYSKAKLRYGLDLYYGSNGIKTDETLGLAFIKQAADDNVEGAETQWNELKGT</sequence>
<comment type="caution">
    <text evidence="2">The sequence shown here is derived from an EMBL/GenBank/DDBJ whole genome shotgun (WGS) entry which is preliminary data.</text>
</comment>
<dbReference type="AlphaFoldDB" id="A0AAP7ZM68"/>
<dbReference type="InterPro" id="IPR006597">
    <property type="entry name" value="Sel1-like"/>
</dbReference>
<evidence type="ECO:0008006" key="4">
    <source>
        <dbReference type="Google" id="ProtNLM"/>
    </source>
</evidence>
<evidence type="ECO:0000313" key="2">
    <source>
        <dbReference type="EMBL" id="OYQ13136.1"/>
    </source>
</evidence>
<dbReference type="SUPFAM" id="SSF81901">
    <property type="entry name" value="HCP-like"/>
    <property type="match status" value="1"/>
</dbReference>
<evidence type="ECO:0000256" key="1">
    <source>
        <dbReference type="ARBA" id="ARBA00022737"/>
    </source>
</evidence>
<organism evidence="2 3">
    <name type="scientific">Ralstonia solanacearum K60</name>
    <dbReference type="NCBI Taxonomy" id="1091042"/>
    <lineage>
        <taxon>Bacteria</taxon>
        <taxon>Pseudomonadati</taxon>
        <taxon>Pseudomonadota</taxon>
        <taxon>Betaproteobacteria</taxon>
        <taxon>Burkholderiales</taxon>
        <taxon>Burkholderiaceae</taxon>
        <taxon>Ralstonia</taxon>
        <taxon>Ralstonia solanacearum species complex</taxon>
    </lineage>
</organism>
<dbReference type="EMBL" id="NCTK01000001">
    <property type="protein sequence ID" value="OYQ13136.1"/>
    <property type="molecule type" value="Genomic_DNA"/>
</dbReference>
<accession>A0AAP7ZM68</accession>
<dbReference type="Gene3D" id="1.25.40.10">
    <property type="entry name" value="Tetratricopeptide repeat domain"/>
    <property type="match status" value="1"/>
</dbReference>
<dbReference type="SMART" id="SM00671">
    <property type="entry name" value="SEL1"/>
    <property type="match status" value="2"/>
</dbReference>
<keyword evidence="1" id="KW-0677">Repeat</keyword>
<proteinExistence type="predicted"/>
<dbReference type="PANTHER" id="PTHR46430">
    <property type="entry name" value="PROTEIN SKT5-RELATED"/>
    <property type="match status" value="1"/>
</dbReference>
<gene>
    <name evidence="2" type="ORF">B7R77_07640</name>
</gene>
<dbReference type="Pfam" id="PF08238">
    <property type="entry name" value="Sel1"/>
    <property type="match status" value="2"/>
</dbReference>
<dbReference type="InterPro" id="IPR051726">
    <property type="entry name" value="Chitin_Synth_Reg"/>
</dbReference>
<dbReference type="InterPro" id="IPR011990">
    <property type="entry name" value="TPR-like_helical_dom_sf"/>
</dbReference>
<protein>
    <recommendedName>
        <fullName evidence="4">Sel1 repeat family protein</fullName>
    </recommendedName>
</protein>